<dbReference type="Pfam" id="PF13614">
    <property type="entry name" value="AAA_31"/>
    <property type="match status" value="1"/>
</dbReference>
<protein>
    <submittedName>
        <fullName evidence="2">Chromosome partitioning protein ParA</fullName>
    </submittedName>
</protein>
<dbReference type="Gene3D" id="3.40.50.300">
    <property type="entry name" value="P-loop containing nucleotide triphosphate hydrolases"/>
    <property type="match status" value="1"/>
</dbReference>
<dbReference type="Proteomes" id="UP000257479">
    <property type="component" value="Unassembled WGS sequence"/>
</dbReference>
<dbReference type="PIRSF" id="PIRSF009320">
    <property type="entry name" value="Nuc_binding_HP_1000"/>
    <property type="match status" value="1"/>
</dbReference>
<accession>A0A3C1KI44</accession>
<dbReference type="InterPro" id="IPR025669">
    <property type="entry name" value="AAA_dom"/>
</dbReference>
<evidence type="ECO:0000313" key="3">
    <source>
        <dbReference type="Proteomes" id="UP000257479"/>
    </source>
</evidence>
<proteinExistence type="predicted"/>
<organism evidence="2 3">
    <name type="scientific">Microbacterium ginsengisoli</name>
    <dbReference type="NCBI Taxonomy" id="400772"/>
    <lineage>
        <taxon>Bacteria</taxon>
        <taxon>Bacillati</taxon>
        <taxon>Actinomycetota</taxon>
        <taxon>Actinomycetes</taxon>
        <taxon>Micrococcales</taxon>
        <taxon>Microbacteriaceae</taxon>
        <taxon>Microbacterium</taxon>
    </lineage>
</organism>
<dbReference type="InterPro" id="IPR050678">
    <property type="entry name" value="DNA_Partitioning_ATPase"/>
</dbReference>
<dbReference type="AlphaFoldDB" id="A0A3C1KI44"/>
<reference evidence="2 3" key="1">
    <citation type="journal article" date="2018" name="Nat. Biotechnol.">
        <title>A standardized bacterial taxonomy based on genome phylogeny substantially revises the tree of life.</title>
        <authorList>
            <person name="Parks D.H."/>
            <person name="Chuvochina M."/>
            <person name="Waite D.W."/>
            <person name="Rinke C."/>
            <person name="Skarshewski A."/>
            <person name="Chaumeil P.A."/>
            <person name="Hugenholtz P."/>
        </authorList>
    </citation>
    <scope>NUCLEOTIDE SEQUENCE [LARGE SCALE GENOMIC DNA]</scope>
    <source>
        <strain evidence="2">UBA9152</strain>
    </source>
</reference>
<dbReference type="PANTHER" id="PTHR13696:SF52">
    <property type="entry name" value="PARA FAMILY PROTEIN CT_582"/>
    <property type="match status" value="1"/>
</dbReference>
<feature type="domain" description="AAA" evidence="1">
    <location>
        <begin position="6"/>
        <end position="179"/>
    </location>
</feature>
<evidence type="ECO:0000313" key="2">
    <source>
        <dbReference type="EMBL" id="HAN25926.1"/>
    </source>
</evidence>
<gene>
    <name evidence="2" type="ORF">DCP95_15365</name>
</gene>
<dbReference type="InterPro" id="IPR027417">
    <property type="entry name" value="P-loop_NTPase"/>
</dbReference>
<dbReference type="SUPFAM" id="SSF52540">
    <property type="entry name" value="P-loop containing nucleoside triphosphate hydrolases"/>
    <property type="match status" value="1"/>
</dbReference>
<feature type="non-terminal residue" evidence="2">
    <location>
        <position position="253"/>
    </location>
</feature>
<dbReference type="EMBL" id="DMNG01000268">
    <property type="protein sequence ID" value="HAN25926.1"/>
    <property type="molecule type" value="Genomic_DNA"/>
</dbReference>
<dbReference type="PANTHER" id="PTHR13696">
    <property type="entry name" value="P-LOOP CONTAINING NUCLEOSIDE TRIPHOSPHATE HYDROLASE"/>
    <property type="match status" value="1"/>
</dbReference>
<comment type="caution">
    <text evidence="2">The sequence shown here is derived from an EMBL/GenBank/DDBJ whole genome shotgun (WGS) entry which is preliminary data.</text>
</comment>
<evidence type="ECO:0000259" key="1">
    <source>
        <dbReference type="Pfam" id="PF13614"/>
    </source>
</evidence>
<sequence length="253" mass="26217">MAAVPVVAVLNQKGGVGKTTIALGLAASAWSRGVDTLVIDLDPQGNATTGLGVWEPPFSVDHALAEERAGSIAGLRLTSGWPTESGSARPPSVVAATPALALRESQLLMDPIGANDRLAVALQGVSHELVIIDCPPSLGLLTVNGLFAADRALIVTEPSAWSSDGVGQIMRTVDRIATRRGTDGLRLAGIAVNRLGRTRDAKYWDQQLRDEHGDLVLPPVHLRAAIPEASAASLPIHALGPRPGAAEAAAEID</sequence>
<dbReference type="CDD" id="cd02042">
    <property type="entry name" value="ParAB_family"/>
    <property type="match status" value="1"/>
</dbReference>
<name>A0A3C1KI44_9MICO</name>